<dbReference type="EMBL" id="KB096590">
    <property type="protein sequence ID" value="ESO03519.1"/>
    <property type="molecule type" value="Genomic_DNA"/>
</dbReference>
<dbReference type="AlphaFoldDB" id="T1FTC7"/>
<reference evidence="11" key="3">
    <citation type="submission" date="2015-06" db="UniProtKB">
        <authorList>
            <consortium name="EnsemblMetazoa"/>
        </authorList>
    </citation>
    <scope>IDENTIFICATION</scope>
</reference>
<dbReference type="KEGG" id="hro:HELRODRAFT_191851"/>
<dbReference type="InterPro" id="IPR016162">
    <property type="entry name" value="Ald_DH_N"/>
</dbReference>
<dbReference type="EMBL" id="AMQM01004484">
    <property type="status" value="NOT_ANNOTATED_CDS"/>
    <property type="molecule type" value="Genomic_DNA"/>
</dbReference>
<dbReference type="SUPFAM" id="SSF53720">
    <property type="entry name" value="ALDH-like"/>
    <property type="match status" value="1"/>
</dbReference>
<keyword evidence="3 7" id="KW-0560">Oxidoreductase</keyword>
<dbReference type="STRING" id="6412.T1FTC7"/>
<dbReference type="InterPro" id="IPR016160">
    <property type="entry name" value="Ald_DH_CS_CYS"/>
</dbReference>
<evidence type="ECO:0000256" key="8">
    <source>
        <dbReference type="RuleBase" id="RU366030"/>
    </source>
</evidence>
<dbReference type="UniPathway" id="UPA00261">
    <property type="reaction ID" value="UER00374"/>
</dbReference>
<dbReference type="NCBIfam" id="TIGR01236">
    <property type="entry name" value="D1pyr5carbox1"/>
    <property type="match status" value="1"/>
</dbReference>
<evidence type="ECO:0000256" key="7">
    <source>
        <dbReference type="RuleBase" id="RU366016"/>
    </source>
</evidence>
<evidence type="ECO:0000256" key="2">
    <source>
        <dbReference type="ARBA" id="ARBA00009986"/>
    </source>
</evidence>
<dbReference type="PANTHER" id="PTHR42862">
    <property type="entry name" value="DELTA-1-PYRROLINE-5-CARBOXYLATE DEHYDROGENASE 1, ISOFORM A-RELATED"/>
    <property type="match status" value="1"/>
</dbReference>
<name>T1FTC7_HELRO</name>
<keyword evidence="4 7" id="KW-0520">NAD</keyword>
<gene>
    <name evidence="11" type="primary">20212074</name>
    <name evidence="10" type="ORF">HELRODRAFT_191851</name>
</gene>
<dbReference type="Gene3D" id="3.40.309.10">
    <property type="entry name" value="Aldehyde Dehydrogenase, Chain A, domain 2"/>
    <property type="match status" value="1"/>
</dbReference>
<sequence>MQSMKKFLLAKPLRFYSSYTYQATNEPILSYEKGTKERDSLIEKLKNYNSGIHEVPIVVGDKEYTTDIVKYQVKPHDHKSRLAKFYYADKALLNKAIDVSQCALRGWDLTPFEEKANIFAKAVDLIRGKYRFDLVASTMLGQGKTIVQAEIDAACELADFFSFNVKWANEARQWQPISAGKAVNRLEWRAMEGFWASISPFNFTAIGGHLAGAPAFMGNVVLWKPSDTAILSNYIVFKLLREAGLPPGVINFVPSDGPVFGDVITRSPFLAGVNFTGSSRTFEAIWRNVGDNISTYKSFPRLIGECGGKNYHLIHRSAVQSQECLEHIVNSTIRSAFEYSGQKCSACSRCYVPKSLWPRFRDGLVDVVSGLRLGSPLDVGNFLSAVIDGNSYKKIRNYIDQAKKDGNLKIVCGGGYDESIGYYIQPTIIETTDPKNLLMYEEIFGPVLTVYAYEDDEYDDILKLIDSTSQYALTGAVFIADQEILLKSQRALRYSAGNFYINDKSTGSIVAQQPFGGSRKSGTNDKAGSPQYIMRFVNPQSIKSQSELSTRVDYDYMKDPLEF</sequence>
<keyword evidence="12" id="KW-1185">Reference proteome</keyword>
<keyword evidence="5 7" id="KW-0642">Proline metabolism</keyword>
<dbReference type="PROSITE" id="PS00070">
    <property type="entry name" value="ALDEHYDE_DEHYDR_CYS"/>
    <property type="match status" value="1"/>
</dbReference>
<dbReference type="InterPro" id="IPR016161">
    <property type="entry name" value="Ald_DH/histidinol_DH"/>
</dbReference>
<evidence type="ECO:0000256" key="4">
    <source>
        <dbReference type="ARBA" id="ARBA00023027"/>
    </source>
</evidence>
<evidence type="ECO:0000256" key="1">
    <source>
        <dbReference type="ARBA" id="ARBA00004786"/>
    </source>
</evidence>
<evidence type="ECO:0000256" key="3">
    <source>
        <dbReference type="ARBA" id="ARBA00023002"/>
    </source>
</evidence>
<dbReference type="eggNOG" id="KOG2455">
    <property type="taxonomic scope" value="Eukaryota"/>
</dbReference>
<dbReference type="CDD" id="cd07123">
    <property type="entry name" value="ALDH_F4-17_P5CDH"/>
    <property type="match status" value="1"/>
</dbReference>
<organism evidence="11 12">
    <name type="scientific">Helobdella robusta</name>
    <name type="common">Californian leech</name>
    <dbReference type="NCBI Taxonomy" id="6412"/>
    <lineage>
        <taxon>Eukaryota</taxon>
        <taxon>Metazoa</taxon>
        <taxon>Spiralia</taxon>
        <taxon>Lophotrochozoa</taxon>
        <taxon>Annelida</taxon>
        <taxon>Clitellata</taxon>
        <taxon>Hirudinea</taxon>
        <taxon>Rhynchobdellida</taxon>
        <taxon>Glossiphoniidae</taxon>
        <taxon>Helobdella</taxon>
    </lineage>
</organism>
<dbReference type="InterPro" id="IPR016163">
    <property type="entry name" value="Ald_DH_C"/>
</dbReference>
<dbReference type="GO" id="GO:0010133">
    <property type="term" value="P:L-proline catabolic process to L-glutamate"/>
    <property type="evidence" value="ECO:0007669"/>
    <property type="project" value="UniProtKB-UniRule"/>
</dbReference>
<dbReference type="Gene3D" id="3.40.605.10">
    <property type="entry name" value="Aldehyde Dehydrogenase, Chain A, domain 1"/>
    <property type="match status" value="1"/>
</dbReference>
<dbReference type="OMA" id="FAGIHFT"/>
<feature type="domain" description="Aldehyde dehydrogenase" evidence="9">
    <location>
        <begin position="73"/>
        <end position="541"/>
    </location>
</feature>
<reference evidence="12" key="1">
    <citation type="submission" date="2012-12" db="EMBL/GenBank/DDBJ databases">
        <authorList>
            <person name="Hellsten U."/>
            <person name="Grimwood J."/>
            <person name="Chapman J.A."/>
            <person name="Shapiro H."/>
            <person name="Aerts A."/>
            <person name="Otillar R.P."/>
            <person name="Terry A.Y."/>
            <person name="Boore J.L."/>
            <person name="Simakov O."/>
            <person name="Marletaz F."/>
            <person name="Cho S.-J."/>
            <person name="Edsinger-Gonzales E."/>
            <person name="Havlak P."/>
            <person name="Kuo D.-H."/>
            <person name="Larsson T."/>
            <person name="Lv J."/>
            <person name="Arendt D."/>
            <person name="Savage R."/>
            <person name="Osoegawa K."/>
            <person name="de Jong P."/>
            <person name="Lindberg D.R."/>
            <person name="Seaver E.C."/>
            <person name="Weisblat D.A."/>
            <person name="Putnam N.H."/>
            <person name="Grigoriev I.V."/>
            <person name="Rokhsar D.S."/>
        </authorList>
    </citation>
    <scope>NUCLEOTIDE SEQUENCE</scope>
</reference>
<dbReference type="FunFam" id="3.40.309.10:FF:000005">
    <property type="entry name" value="1-pyrroline-5-carboxylate dehydrogenase 1"/>
    <property type="match status" value="1"/>
</dbReference>
<dbReference type="RefSeq" id="XP_009018076.1">
    <property type="nucleotide sequence ID" value="XM_009019828.1"/>
</dbReference>
<protein>
    <recommendedName>
        <fullName evidence="7 8">Multifunctional fusion protein</fullName>
    </recommendedName>
    <domain>
        <recommendedName>
            <fullName evidence="8">Delta-1-pyrroline-5-carboxylate dehydrogenase</fullName>
            <shortName evidence="8">P5C dehydrogenase</shortName>
        </recommendedName>
        <alternativeName>
            <fullName evidence="7">L-glutamate gamma-semialdehyde dehydrogenase</fullName>
        </alternativeName>
    </domain>
    <domain>
        <recommendedName>
            <fullName evidence="7">L-glutamate gamma-semialdehyde dehydrogenase</fullName>
            <ecNumber evidence="7">1.2.1.88</ecNumber>
        </recommendedName>
    </domain>
</protein>
<dbReference type="EC" id="1.2.1.88" evidence="7"/>
<dbReference type="HOGENOM" id="CLU_005391_4_1_1"/>
<proteinExistence type="inferred from homology"/>
<evidence type="ECO:0000259" key="9">
    <source>
        <dbReference type="Pfam" id="PF00171"/>
    </source>
</evidence>
<dbReference type="EnsemblMetazoa" id="HelroT191851">
    <property type="protein sequence ID" value="HelroP191851"/>
    <property type="gene ID" value="HelroG191851"/>
</dbReference>
<dbReference type="Pfam" id="PF00171">
    <property type="entry name" value="Aldedh"/>
    <property type="match status" value="1"/>
</dbReference>
<dbReference type="GeneID" id="20212074"/>
<accession>T1FTC7</accession>
<dbReference type="CTD" id="20212074"/>
<comment type="catalytic activity">
    <reaction evidence="6 7">
        <text>L-glutamate 5-semialdehyde + NAD(+) + H2O = L-glutamate + NADH + 2 H(+)</text>
        <dbReference type="Rhea" id="RHEA:30235"/>
        <dbReference type="ChEBI" id="CHEBI:15377"/>
        <dbReference type="ChEBI" id="CHEBI:15378"/>
        <dbReference type="ChEBI" id="CHEBI:29985"/>
        <dbReference type="ChEBI" id="CHEBI:57540"/>
        <dbReference type="ChEBI" id="CHEBI:57945"/>
        <dbReference type="ChEBI" id="CHEBI:58066"/>
        <dbReference type="EC" id="1.2.1.88"/>
    </reaction>
</comment>
<dbReference type="InterPro" id="IPR005931">
    <property type="entry name" value="P5CDH/ALDH4A1"/>
</dbReference>
<dbReference type="OrthoDB" id="5322683at2759"/>
<dbReference type="FunCoup" id="T1FTC7">
    <property type="interactions" value="1350"/>
</dbReference>
<evidence type="ECO:0000313" key="11">
    <source>
        <dbReference type="EnsemblMetazoa" id="HelroP191851"/>
    </source>
</evidence>
<dbReference type="GO" id="GO:0003842">
    <property type="term" value="F:L-glutamate gamma-semialdehyde dehydrogenase activity"/>
    <property type="evidence" value="ECO:0007669"/>
    <property type="project" value="UniProtKB-UniRule"/>
</dbReference>
<dbReference type="Proteomes" id="UP000015101">
    <property type="component" value="Unassembled WGS sequence"/>
</dbReference>
<evidence type="ECO:0000313" key="10">
    <source>
        <dbReference type="EMBL" id="ESO03519.1"/>
    </source>
</evidence>
<dbReference type="PANTHER" id="PTHR42862:SF1">
    <property type="entry name" value="DELTA-1-PYRROLINE-5-CARBOXYLATE DEHYDROGENASE 2, ISOFORM A-RELATED"/>
    <property type="match status" value="1"/>
</dbReference>
<dbReference type="InParanoid" id="T1FTC7"/>
<dbReference type="FunFam" id="3.40.605.10:FF:000006">
    <property type="entry name" value="1-pyrroline-5-carboxylate dehydrogenase"/>
    <property type="match status" value="1"/>
</dbReference>
<dbReference type="InterPro" id="IPR015590">
    <property type="entry name" value="Aldehyde_DH_dom"/>
</dbReference>
<reference evidence="10 12" key="2">
    <citation type="journal article" date="2013" name="Nature">
        <title>Insights into bilaterian evolution from three spiralian genomes.</title>
        <authorList>
            <person name="Simakov O."/>
            <person name="Marletaz F."/>
            <person name="Cho S.J."/>
            <person name="Edsinger-Gonzales E."/>
            <person name="Havlak P."/>
            <person name="Hellsten U."/>
            <person name="Kuo D.H."/>
            <person name="Larsson T."/>
            <person name="Lv J."/>
            <person name="Arendt D."/>
            <person name="Savage R."/>
            <person name="Osoegawa K."/>
            <person name="de Jong P."/>
            <person name="Grimwood J."/>
            <person name="Chapman J.A."/>
            <person name="Shapiro H."/>
            <person name="Aerts A."/>
            <person name="Otillar R.P."/>
            <person name="Terry A.Y."/>
            <person name="Boore J.L."/>
            <person name="Grigoriev I.V."/>
            <person name="Lindberg D.R."/>
            <person name="Seaver E.C."/>
            <person name="Weisblat D.A."/>
            <person name="Putnam N.H."/>
            <person name="Rokhsar D.S."/>
        </authorList>
    </citation>
    <scope>NUCLEOTIDE SEQUENCE</scope>
</reference>
<evidence type="ECO:0000313" key="12">
    <source>
        <dbReference type="Proteomes" id="UP000015101"/>
    </source>
</evidence>
<evidence type="ECO:0000256" key="6">
    <source>
        <dbReference type="ARBA" id="ARBA00048142"/>
    </source>
</evidence>
<evidence type="ECO:0000256" key="5">
    <source>
        <dbReference type="ARBA" id="ARBA00023062"/>
    </source>
</evidence>
<comment type="pathway">
    <text evidence="1 7">Amino-acid degradation; L-proline degradation into L-glutamate; L-glutamate from L-proline: step 2/2.</text>
</comment>
<comment type="similarity">
    <text evidence="2 7">Belongs to the aldehyde dehydrogenase family.</text>
</comment>
<dbReference type="InterPro" id="IPR050485">
    <property type="entry name" value="Proline_metab_enzyme"/>
</dbReference>